<dbReference type="SUPFAM" id="SSF51905">
    <property type="entry name" value="FAD/NAD(P)-binding domain"/>
    <property type="match status" value="1"/>
</dbReference>
<dbReference type="Gene3D" id="3.90.660.10">
    <property type="match status" value="1"/>
</dbReference>
<dbReference type="HOGENOM" id="CLU_004498_8_1_1"/>
<reference evidence="3" key="1">
    <citation type="journal article" date="2014" name="Proc. Natl. Acad. Sci. U.S.A.">
        <title>Extensive sampling of basidiomycete genomes demonstrates inadequacy of the white-rot/brown-rot paradigm for wood decay fungi.</title>
        <authorList>
            <person name="Riley R."/>
            <person name="Salamov A.A."/>
            <person name="Brown D.W."/>
            <person name="Nagy L.G."/>
            <person name="Floudas D."/>
            <person name="Held B.W."/>
            <person name="Levasseur A."/>
            <person name="Lombard V."/>
            <person name="Morin E."/>
            <person name="Otillar R."/>
            <person name="Lindquist E.A."/>
            <person name="Sun H."/>
            <person name="LaButti K.M."/>
            <person name="Schmutz J."/>
            <person name="Jabbour D."/>
            <person name="Luo H."/>
            <person name="Baker S.E."/>
            <person name="Pisabarro A.G."/>
            <person name="Walton J.D."/>
            <person name="Blanchette R.A."/>
            <person name="Henrissat B."/>
            <person name="Martin F."/>
            <person name="Cullen D."/>
            <person name="Hibbett D.S."/>
            <person name="Grigoriev I.V."/>
        </authorList>
    </citation>
    <scope>NUCLEOTIDE SEQUENCE [LARGE SCALE GENOMIC DNA]</scope>
    <source>
        <strain evidence="3">FD-172 SS1</strain>
    </source>
</reference>
<evidence type="ECO:0000313" key="3">
    <source>
        <dbReference type="Proteomes" id="UP000027195"/>
    </source>
</evidence>
<dbReference type="Proteomes" id="UP000027195">
    <property type="component" value="Unassembled WGS sequence"/>
</dbReference>
<accession>A0A067MXN4</accession>
<dbReference type="EMBL" id="KL198026">
    <property type="protein sequence ID" value="KDQ16657.1"/>
    <property type="molecule type" value="Genomic_DNA"/>
</dbReference>
<dbReference type="SUPFAM" id="SSF54373">
    <property type="entry name" value="FAD-linked reductases, C-terminal domain"/>
    <property type="match status" value="1"/>
</dbReference>
<protein>
    <recommendedName>
        <fullName evidence="1">Amine oxidase domain-containing protein</fullName>
    </recommendedName>
</protein>
<dbReference type="InterPro" id="IPR036188">
    <property type="entry name" value="FAD/NAD-bd_sf"/>
</dbReference>
<evidence type="ECO:0000313" key="2">
    <source>
        <dbReference type="EMBL" id="KDQ16657.1"/>
    </source>
</evidence>
<gene>
    <name evidence="2" type="ORF">BOTBODRAFT_237068</name>
</gene>
<dbReference type="PANTHER" id="PTHR10742:SF342">
    <property type="entry name" value="AMINE OXIDASE"/>
    <property type="match status" value="1"/>
</dbReference>
<proteinExistence type="predicted"/>
<organism evidence="2 3">
    <name type="scientific">Botryobasidium botryosum (strain FD-172 SS1)</name>
    <dbReference type="NCBI Taxonomy" id="930990"/>
    <lineage>
        <taxon>Eukaryota</taxon>
        <taxon>Fungi</taxon>
        <taxon>Dikarya</taxon>
        <taxon>Basidiomycota</taxon>
        <taxon>Agaricomycotina</taxon>
        <taxon>Agaricomycetes</taxon>
        <taxon>Cantharellales</taxon>
        <taxon>Botryobasidiaceae</taxon>
        <taxon>Botryobasidium</taxon>
    </lineage>
</organism>
<dbReference type="InterPro" id="IPR002937">
    <property type="entry name" value="Amino_oxidase"/>
</dbReference>
<dbReference type="Gene3D" id="1.20.1440.240">
    <property type="match status" value="1"/>
</dbReference>
<dbReference type="AlphaFoldDB" id="A0A067MXN4"/>
<feature type="domain" description="Amine oxidase" evidence="1">
    <location>
        <begin position="81"/>
        <end position="570"/>
    </location>
</feature>
<sequence length="637" mass="71935">MASGHSHSWHVEFAREYAGQYQFVQILPHQSHLPVGIPRDHQARRPALHPIPIPAPIIDEGYSSPRAATDLSVGIIGAGAAGLYIAMILDDLGISYKILEASTHAGGRVPTHRFANIGNNNKWNYFDPGAMRFPENFVMRRVFNLMRERLKIGDKLLPYYFTDIDKNQVLLYNGIRRSQREIDDDPGRDWFDDVPRVPIEFVKEGWKVWVSLCTEPFKAALRENWGKGWALLMKYDHHSTRSFMASAIHDDPIQKEAYPQAAINWLERMNGGTGAFDMAFSQMVLGDLAFNSPLSAVLDHGDDLKQQWFCIEGGSHVIIEAMLAKIKTKPTFSSRVTRIEPTDDAAPMKVTYTHDKATSSPQDAQFDYVLSTLSMGANRLVDLDSTNLTDGQKESMRTFAYASAIKIGLQFKSRWWEKDCGIKGGLTKTDRILRQVVYPSYGIDDPTGDAVLIASYCTSQDSQRLGTLMSGPNSTDEKLLIDLVLRELAILHDVELSLLQDQLVDFWAKDWYADRFTNGAWASFGPTQFQLLYPSWGQPTAGGRLIFAGEALSEVHGWIEGALRSGYWAVYKMLRAAQLHKELERLRKRWGLKEESEDDENDPFCRLMDKQVLYGAIFSAEEDAEKAKEKIAARLKL</sequence>
<keyword evidence="3" id="KW-1185">Reference proteome</keyword>
<dbReference type="OrthoDB" id="7777654at2759"/>
<dbReference type="Pfam" id="PF01593">
    <property type="entry name" value="Amino_oxidase"/>
    <property type="match status" value="1"/>
</dbReference>
<dbReference type="InterPro" id="IPR050281">
    <property type="entry name" value="Flavin_monoamine_oxidase"/>
</dbReference>
<name>A0A067MXN4_BOTB1</name>
<evidence type="ECO:0000259" key="1">
    <source>
        <dbReference type="Pfam" id="PF01593"/>
    </source>
</evidence>
<dbReference type="GO" id="GO:0009063">
    <property type="term" value="P:amino acid catabolic process"/>
    <property type="evidence" value="ECO:0007669"/>
    <property type="project" value="TreeGrafter"/>
</dbReference>
<dbReference type="GO" id="GO:0001716">
    <property type="term" value="F:L-amino-acid oxidase activity"/>
    <property type="evidence" value="ECO:0007669"/>
    <property type="project" value="TreeGrafter"/>
</dbReference>
<dbReference type="Gene3D" id="3.50.50.60">
    <property type="entry name" value="FAD/NAD(P)-binding domain"/>
    <property type="match status" value="1"/>
</dbReference>
<dbReference type="STRING" id="930990.A0A067MXN4"/>
<dbReference type="PANTHER" id="PTHR10742">
    <property type="entry name" value="FLAVIN MONOAMINE OXIDASE"/>
    <property type="match status" value="1"/>
</dbReference>
<dbReference type="InParanoid" id="A0A067MXN4"/>